<evidence type="ECO:0000259" key="7">
    <source>
        <dbReference type="PROSITE" id="PS51898"/>
    </source>
</evidence>
<dbReference type="InterPro" id="IPR013762">
    <property type="entry name" value="Integrase-like_cat_sf"/>
</dbReference>
<comment type="caution">
    <text evidence="9">The sequence shown here is derived from an EMBL/GenBank/DDBJ whole genome shotgun (WGS) entry which is preliminary data.</text>
</comment>
<dbReference type="PANTHER" id="PTHR30349">
    <property type="entry name" value="PHAGE INTEGRASE-RELATED"/>
    <property type="match status" value="1"/>
</dbReference>
<dbReference type="GO" id="GO:0003677">
    <property type="term" value="F:DNA binding"/>
    <property type="evidence" value="ECO:0007669"/>
    <property type="project" value="UniProtKB-UniRule"/>
</dbReference>
<dbReference type="AlphaFoldDB" id="A0A401UPC2"/>
<feature type="domain" description="Core-binding (CB)" evidence="8">
    <location>
        <begin position="1"/>
        <end position="87"/>
    </location>
</feature>
<reference evidence="9 10" key="1">
    <citation type="submission" date="2018-11" db="EMBL/GenBank/DDBJ databases">
        <title>Genome sequencing and assembly of Clostridium tagluense strain A121.</title>
        <authorList>
            <person name="Murakami T."/>
            <person name="Segawa T."/>
            <person name="Shcherbakova V.A."/>
            <person name="Mori H."/>
            <person name="Yoshimura Y."/>
        </authorList>
    </citation>
    <scope>NUCLEOTIDE SEQUENCE [LARGE SCALE GENOMIC DNA]</scope>
    <source>
        <strain evidence="9 10">A121</strain>
    </source>
</reference>
<evidence type="ECO:0000256" key="5">
    <source>
        <dbReference type="ARBA" id="ARBA00023172"/>
    </source>
</evidence>
<dbReference type="Pfam" id="PF13495">
    <property type="entry name" value="Phage_int_SAM_4"/>
    <property type="match status" value="1"/>
</dbReference>
<keyword evidence="5" id="KW-0233">DNA recombination</keyword>
<comment type="similarity">
    <text evidence="2">Belongs to the 'phage' integrase family.</text>
</comment>
<gene>
    <name evidence="9" type="primary">xerD_2</name>
    <name evidence="9" type="ORF">Ctaglu_30160</name>
</gene>
<dbReference type="Proteomes" id="UP000287872">
    <property type="component" value="Unassembled WGS sequence"/>
</dbReference>
<dbReference type="PROSITE" id="PS51900">
    <property type="entry name" value="CB"/>
    <property type="match status" value="1"/>
</dbReference>
<dbReference type="Pfam" id="PF00589">
    <property type="entry name" value="Phage_integrase"/>
    <property type="match status" value="1"/>
</dbReference>
<evidence type="ECO:0000256" key="4">
    <source>
        <dbReference type="ARBA" id="ARBA00023125"/>
    </source>
</evidence>
<keyword evidence="10" id="KW-1185">Reference proteome</keyword>
<dbReference type="OrthoDB" id="9801717at2"/>
<accession>A0A401UPC2</accession>
<protein>
    <submittedName>
        <fullName evidence="9">Integrase</fullName>
    </submittedName>
</protein>
<evidence type="ECO:0000256" key="2">
    <source>
        <dbReference type="ARBA" id="ARBA00008857"/>
    </source>
</evidence>
<comment type="function">
    <text evidence="1">Site-specific tyrosine recombinase, which acts by catalyzing the cutting and rejoining of the recombining DNA molecules.</text>
</comment>
<evidence type="ECO:0000256" key="3">
    <source>
        <dbReference type="ARBA" id="ARBA00022908"/>
    </source>
</evidence>
<evidence type="ECO:0000259" key="8">
    <source>
        <dbReference type="PROSITE" id="PS51900"/>
    </source>
</evidence>
<dbReference type="PANTHER" id="PTHR30349:SF41">
    <property type="entry name" value="INTEGRASE_RECOMBINASE PROTEIN MJ0367-RELATED"/>
    <property type="match status" value="1"/>
</dbReference>
<dbReference type="InterPro" id="IPR050090">
    <property type="entry name" value="Tyrosine_recombinase_XerCD"/>
</dbReference>
<name>A0A401UPC2_9CLOT</name>
<dbReference type="EMBL" id="BHYK01000017">
    <property type="protein sequence ID" value="GCD11393.1"/>
    <property type="molecule type" value="Genomic_DNA"/>
</dbReference>
<dbReference type="Gene3D" id="1.10.150.130">
    <property type="match status" value="1"/>
</dbReference>
<keyword evidence="4 6" id="KW-0238">DNA-binding</keyword>
<dbReference type="InterPro" id="IPR010998">
    <property type="entry name" value="Integrase_recombinase_N"/>
</dbReference>
<dbReference type="PROSITE" id="PS51898">
    <property type="entry name" value="TYR_RECOMBINASE"/>
    <property type="match status" value="1"/>
</dbReference>
<dbReference type="InterPro" id="IPR002104">
    <property type="entry name" value="Integrase_catalytic"/>
</dbReference>
<feature type="domain" description="Tyr recombinase" evidence="7">
    <location>
        <begin position="108"/>
        <end position="292"/>
    </location>
</feature>
<proteinExistence type="inferred from homology"/>
<evidence type="ECO:0000256" key="1">
    <source>
        <dbReference type="ARBA" id="ARBA00003283"/>
    </source>
</evidence>
<dbReference type="InterPro" id="IPR044068">
    <property type="entry name" value="CB"/>
</dbReference>
<dbReference type="CDD" id="cd00397">
    <property type="entry name" value="DNA_BRE_C"/>
    <property type="match status" value="1"/>
</dbReference>
<sequence length="305" mass="35771">MLINEVLKEFIFDCEIRKISPRTLKSYRNNNQRFFNYVEKEFNITELEEFSHLHIKQYFRFLIDKGLTETYANGILKCMRAFFVYCINEEYVIKNPCLKVSWQRQPKTLISTFTDLEVINMVNAFNYLTYLNARNKTITAFLVDTGARNAETCGILNNNIKDNYVLIQGKGNKERQVGLSPELKKIMMKYNRIKDFYFKDKNVKYDNYFLSNTGLPLTIETIERVVKIAGNIAGVRKEIRCSPHTIRHYFAQKQLRNKLDIYSLSRLLGHENVMITKIYLQSIKDEEIVAMSIKTSPLTSLRGGK</sequence>
<dbReference type="InterPro" id="IPR004107">
    <property type="entry name" value="Integrase_SAM-like_N"/>
</dbReference>
<dbReference type="SUPFAM" id="SSF56349">
    <property type="entry name" value="DNA breaking-rejoining enzymes"/>
    <property type="match status" value="1"/>
</dbReference>
<dbReference type="Gene3D" id="1.10.443.10">
    <property type="entry name" value="Intergrase catalytic core"/>
    <property type="match status" value="1"/>
</dbReference>
<evidence type="ECO:0000256" key="6">
    <source>
        <dbReference type="PROSITE-ProRule" id="PRU01248"/>
    </source>
</evidence>
<dbReference type="GO" id="GO:0015074">
    <property type="term" value="P:DNA integration"/>
    <property type="evidence" value="ECO:0007669"/>
    <property type="project" value="InterPro"/>
</dbReference>
<keyword evidence="3" id="KW-0229">DNA integration</keyword>
<dbReference type="InterPro" id="IPR011010">
    <property type="entry name" value="DNA_brk_join_enz"/>
</dbReference>
<dbReference type="GO" id="GO:0006310">
    <property type="term" value="P:DNA recombination"/>
    <property type="evidence" value="ECO:0007669"/>
    <property type="project" value="UniProtKB-KW"/>
</dbReference>
<evidence type="ECO:0000313" key="10">
    <source>
        <dbReference type="Proteomes" id="UP000287872"/>
    </source>
</evidence>
<organism evidence="9 10">
    <name type="scientific">Clostridium tagluense</name>
    <dbReference type="NCBI Taxonomy" id="360422"/>
    <lineage>
        <taxon>Bacteria</taxon>
        <taxon>Bacillati</taxon>
        <taxon>Bacillota</taxon>
        <taxon>Clostridia</taxon>
        <taxon>Eubacteriales</taxon>
        <taxon>Clostridiaceae</taxon>
        <taxon>Clostridium</taxon>
    </lineage>
</organism>
<dbReference type="RefSeq" id="WP_125003175.1">
    <property type="nucleotide sequence ID" value="NZ_BHYK01000017.1"/>
</dbReference>
<evidence type="ECO:0000313" key="9">
    <source>
        <dbReference type="EMBL" id="GCD11393.1"/>
    </source>
</evidence>